<dbReference type="InterPro" id="IPR001977">
    <property type="entry name" value="Depp_CoAkinase"/>
</dbReference>
<keyword evidence="6" id="KW-0597">Phosphoprotein</keyword>
<dbReference type="FunFam" id="3.40.50.620:FF:000089">
    <property type="entry name" value="Bifunctional coenzyme A synthase"/>
    <property type="match status" value="1"/>
</dbReference>
<dbReference type="CDD" id="cd02022">
    <property type="entry name" value="DPCK"/>
    <property type="match status" value="1"/>
</dbReference>
<evidence type="ECO:0000256" key="9">
    <source>
        <dbReference type="ARBA" id="ARBA00022741"/>
    </source>
</evidence>
<comment type="similarity">
    <text evidence="19">In the central section; belongs to the eukaryotic CoaD family.</text>
</comment>
<keyword evidence="13" id="KW-0511">Multifunctional enzyme</keyword>
<keyword evidence="24" id="KW-1185">Reference proteome</keyword>
<name>A0A3R7LPS6_PENVA</name>
<dbReference type="Proteomes" id="UP000283509">
    <property type="component" value="Unassembled WGS sequence"/>
</dbReference>
<comment type="subunit">
    <text evidence="3">Monomer.</text>
</comment>
<dbReference type="OrthoDB" id="330671at2759"/>
<dbReference type="Gene3D" id="3.40.50.620">
    <property type="entry name" value="HUPs"/>
    <property type="match status" value="1"/>
</dbReference>
<dbReference type="GO" id="GO:0004140">
    <property type="term" value="F:dephospho-CoA kinase activity"/>
    <property type="evidence" value="ECO:0007669"/>
    <property type="project" value="UniProtKB-EC"/>
</dbReference>
<feature type="domain" description="Cytidyltransferase-like" evidence="22">
    <location>
        <begin position="10"/>
        <end position="147"/>
    </location>
</feature>
<evidence type="ECO:0000256" key="3">
    <source>
        <dbReference type="ARBA" id="ARBA00011245"/>
    </source>
</evidence>
<sequence>MGVRVVEDIDHIHAGHKILLAEALLRCSRKFTAGIAEGPLLKNKTLSDLIAPCQDRIEAVKELVTDLDPSLDYHIVEITDPMGPTRWDPDMDMIVVSEETKKGIDFINSARKEGGLKTLEGYIISLVEDKDRKSNEEEEKVSSSSQRMRLLGTVIQPLTPNCDIPSHPHIIGLTGGSASGKSSVAKRFQKLGAGVVDCDKLGHEAYKKSTDCYNKLVQEFGNDIVASDGEINRRALGPKVFNNKDALEKLNSIVWPEIARLAKEQIRDLAGKGHDVVILDAAVLLEAKWEAFCHQVWVCIIKREEAIKRIVERDGRTQEEAERRIDNQLSNKERVSRANVVFCTQWAAEYTQGQVERAWEGLQTMLREKRESNKAQL</sequence>
<dbReference type="EC" id="2.7.1.24" evidence="20"/>
<comment type="catalytic activity">
    <reaction evidence="15">
        <text>3'-dephospho-CoA + ATP = ADP + CoA + H(+)</text>
        <dbReference type="Rhea" id="RHEA:18245"/>
        <dbReference type="ChEBI" id="CHEBI:15378"/>
        <dbReference type="ChEBI" id="CHEBI:30616"/>
        <dbReference type="ChEBI" id="CHEBI:57287"/>
        <dbReference type="ChEBI" id="CHEBI:57328"/>
        <dbReference type="ChEBI" id="CHEBI:456216"/>
        <dbReference type="EC" id="2.7.1.24"/>
    </reaction>
    <physiologicalReaction direction="left-to-right" evidence="15">
        <dbReference type="Rhea" id="RHEA:18246"/>
    </physiologicalReaction>
</comment>
<comment type="subcellular location">
    <subcellularLocation>
        <location evidence="2">Cytoplasm</location>
    </subcellularLocation>
    <subcellularLocation>
        <location evidence="1">Mitochondrion matrix</location>
    </subcellularLocation>
</comment>
<evidence type="ECO:0000256" key="21">
    <source>
        <dbReference type="ARBA" id="ARBA00067394"/>
    </source>
</evidence>
<comment type="catalytic activity">
    <reaction evidence="14">
        <text>(R)-4'-phosphopantetheine + ATP + H(+) = 3'-dephospho-CoA + diphosphate</text>
        <dbReference type="Rhea" id="RHEA:19801"/>
        <dbReference type="ChEBI" id="CHEBI:15378"/>
        <dbReference type="ChEBI" id="CHEBI:30616"/>
        <dbReference type="ChEBI" id="CHEBI:33019"/>
        <dbReference type="ChEBI" id="CHEBI:57328"/>
        <dbReference type="ChEBI" id="CHEBI:61723"/>
        <dbReference type="EC" id="2.7.7.3"/>
    </reaction>
    <physiologicalReaction direction="left-to-right" evidence="14">
        <dbReference type="Rhea" id="RHEA:19802"/>
    </physiologicalReaction>
</comment>
<evidence type="ECO:0000256" key="10">
    <source>
        <dbReference type="ARBA" id="ARBA00022777"/>
    </source>
</evidence>
<keyword evidence="8" id="KW-0548">Nucleotidyltransferase</keyword>
<dbReference type="Gene3D" id="3.40.50.300">
    <property type="entry name" value="P-loop containing nucleotide triphosphate hydrolases"/>
    <property type="match status" value="1"/>
</dbReference>
<dbReference type="EC" id="2.7.7.3" evidence="4"/>
<evidence type="ECO:0000313" key="23">
    <source>
        <dbReference type="EMBL" id="ROT61152.1"/>
    </source>
</evidence>
<keyword evidence="10" id="KW-0418">Kinase</keyword>
<dbReference type="InterPro" id="IPR014729">
    <property type="entry name" value="Rossmann-like_a/b/a_fold"/>
</dbReference>
<dbReference type="PROSITE" id="PS51219">
    <property type="entry name" value="DPCK"/>
    <property type="match status" value="1"/>
</dbReference>
<keyword evidence="7" id="KW-0808">Transferase</keyword>
<comment type="pathway">
    <text evidence="17">Cofactor biosynthesis; coenzyme A biosynthesis; CoA from (R)-pantothenate: step 4/5.</text>
</comment>
<evidence type="ECO:0000256" key="12">
    <source>
        <dbReference type="ARBA" id="ARBA00023128"/>
    </source>
</evidence>
<evidence type="ECO:0000256" key="11">
    <source>
        <dbReference type="ARBA" id="ARBA00022840"/>
    </source>
</evidence>
<dbReference type="HAMAP" id="MF_00376">
    <property type="entry name" value="Dephospho_CoA_kinase"/>
    <property type="match status" value="1"/>
</dbReference>
<dbReference type="PANTHER" id="PTHR10695:SF46">
    <property type="entry name" value="BIFUNCTIONAL COENZYME A SYNTHASE-RELATED"/>
    <property type="match status" value="1"/>
</dbReference>
<evidence type="ECO:0000256" key="16">
    <source>
        <dbReference type="ARBA" id="ARBA00059677"/>
    </source>
</evidence>
<evidence type="ECO:0000256" key="15">
    <source>
        <dbReference type="ARBA" id="ARBA00051912"/>
    </source>
</evidence>
<comment type="function">
    <text evidence="16">Bifunctional enzyme that catalyzes the fourth and fifth sequential steps of CoA biosynthetic pathway. The fourth reaction is catalyzed by the phosphopantetheine adenylyltransferase, coded by the coaD domain; the fifth reaction is catalyzed by the dephospho-CoA kinase, coded by the coaE domain. May act as a point of CoA biosynthesis regulation.</text>
</comment>
<dbReference type="GO" id="GO:0015937">
    <property type="term" value="P:coenzyme A biosynthetic process"/>
    <property type="evidence" value="ECO:0007669"/>
    <property type="project" value="InterPro"/>
</dbReference>
<evidence type="ECO:0000256" key="7">
    <source>
        <dbReference type="ARBA" id="ARBA00022679"/>
    </source>
</evidence>
<evidence type="ECO:0000256" key="14">
    <source>
        <dbReference type="ARBA" id="ARBA00051310"/>
    </source>
</evidence>
<evidence type="ECO:0000256" key="2">
    <source>
        <dbReference type="ARBA" id="ARBA00004496"/>
    </source>
</evidence>
<dbReference type="GO" id="GO:0005524">
    <property type="term" value="F:ATP binding"/>
    <property type="evidence" value="ECO:0007669"/>
    <property type="project" value="UniProtKB-KW"/>
</dbReference>
<dbReference type="FunFam" id="3.40.50.300:FF:000899">
    <property type="entry name" value="Bifunctional coenzyme A synthase"/>
    <property type="match status" value="1"/>
</dbReference>
<dbReference type="Pfam" id="PF01121">
    <property type="entry name" value="CoaE"/>
    <property type="match status" value="1"/>
</dbReference>
<evidence type="ECO:0000256" key="8">
    <source>
        <dbReference type="ARBA" id="ARBA00022695"/>
    </source>
</evidence>
<reference evidence="23 24" key="2">
    <citation type="submission" date="2019-01" db="EMBL/GenBank/DDBJ databases">
        <title>The decoding of complex shrimp genome reveals the adaptation for benthos swimmer, frequently molting mechanism and breeding impact on genome.</title>
        <authorList>
            <person name="Sun Y."/>
            <person name="Gao Y."/>
            <person name="Yu Y."/>
        </authorList>
    </citation>
    <scope>NUCLEOTIDE SEQUENCE [LARGE SCALE GENOMIC DNA]</scope>
    <source>
        <tissue evidence="23">Muscle</tissue>
    </source>
</reference>
<evidence type="ECO:0000259" key="22">
    <source>
        <dbReference type="Pfam" id="PF01467"/>
    </source>
</evidence>
<gene>
    <name evidence="23" type="ORF">C7M84_021108</name>
</gene>
<evidence type="ECO:0000256" key="4">
    <source>
        <dbReference type="ARBA" id="ARBA00012392"/>
    </source>
</evidence>
<proteinExistence type="inferred from homology"/>
<dbReference type="GO" id="GO:0004595">
    <property type="term" value="F:pantetheine-phosphate adenylyltransferase activity"/>
    <property type="evidence" value="ECO:0007669"/>
    <property type="project" value="UniProtKB-EC"/>
</dbReference>
<dbReference type="InterPro" id="IPR027417">
    <property type="entry name" value="P-loop_NTPase"/>
</dbReference>
<keyword evidence="9" id="KW-0547">Nucleotide-binding</keyword>
<protein>
    <recommendedName>
        <fullName evidence="21">Bifunctional coenzyme A synthase</fullName>
        <ecNumber evidence="20">2.7.1.24</ecNumber>
        <ecNumber evidence="4">2.7.7.3</ecNumber>
    </recommendedName>
</protein>
<evidence type="ECO:0000256" key="17">
    <source>
        <dbReference type="ARBA" id="ARBA00060565"/>
    </source>
</evidence>
<evidence type="ECO:0000256" key="13">
    <source>
        <dbReference type="ARBA" id="ARBA00023268"/>
    </source>
</evidence>
<dbReference type="InterPro" id="IPR004821">
    <property type="entry name" value="Cyt_trans-like"/>
</dbReference>
<evidence type="ECO:0000256" key="19">
    <source>
        <dbReference type="ARBA" id="ARBA00061673"/>
    </source>
</evidence>
<dbReference type="PANTHER" id="PTHR10695">
    <property type="entry name" value="DEPHOSPHO-COA KINASE-RELATED"/>
    <property type="match status" value="1"/>
</dbReference>
<comment type="caution">
    <text evidence="23">The sequence shown here is derived from an EMBL/GenBank/DDBJ whole genome shotgun (WGS) entry which is preliminary data.</text>
</comment>
<keyword evidence="12" id="KW-0496">Mitochondrion</keyword>
<dbReference type="GO" id="GO:0005759">
    <property type="term" value="C:mitochondrial matrix"/>
    <property type="evidence" value="ECO:0007669"/>
    <property type="project" value="UniProtKB-SubCell"/>
</dbReference>
<evidence type="ECO:0000256" key="18">
    <source>
        <dbReference type="ARBA" id="ARBA00060696"/>
    </source>
</evidence>
<evidence type="ECO:0000256" key="1">
    <source>
        <dbReference type="ARBA" id="ARBA00004305"/>
    </source>
</evidence>
<keyword evidence="11" id="KW-0067">ATP-binding</keyword>
<evidence type="ECO:0000256" key="5">
    <source>
        <dbReference type="ARBA" id="ARBA00022490"/>
    </source>
</evidence>
<evidence type="ECO:0000256" key="6">
    <source>
        <dbReference type="ARBA" id="ARBA00022553"/>
    </source>
</evidence>
<accession>A0A3R7LPS6</accession>
<dbReference type="SUPFAM" id="SSF52540">
    <property type="entry name" value="P-loop containing nucleoside triphosphate hydrolases"/>
    <property type="match status" value="1"/>
</dbReference>
<evidence type="ECO:0000313" key="24">
    <source>
        <dbReference type="Proteomes" id="UP000283509"/>
    </source>
</evidence>
<comment type="pathway">
    <text evidence="18">Cofactor biosynthesis; coenzyme A biosynthesis; CoA from (R)-pantothenate: step 5/5.</text>
</comment>
<dbReference type="NCBIfam" id="TIGR00152">
    <property type="entry name" value="dephospho-CoA kinase"/>
    <property type="match status" value="1"/>
</dbReference>
<organism evidence="23 24">
    <name type="scientific">Penaeus vannamei</name>
    <name type="common">Whiteleg shrimp</name>
    <name type="synonym">Litopenaeus vannamei</name>
    <dbReference type="NCBI Taxonomy" id="6689"/>
    <lineage>
        <taxon>Eukaryota</taxon>
        <taxon>Metazoa</taxon>
        <taxon>Ecdysozoa</taxon>
        <taxon>Arthropoda</taxon>
        <taxon>Crustacea</taxon>
        <taxon>Multicrustacea</taxon>
        <taxon>Malacostraca</taxon>
        <taxon>Eumalacostraca</taxon>
        <taxon>Eucarida</taxon>
        <taxon>Decapoda</taxon>
        <taxon>Dendrobranchiata</taxon>
        <taxon>Penaeoidea</taxon>
        <taxon>Penaeidae</taxon>
        <taxon>Penaeus</taxon>
    </lineage>
</organism>
<dbReference type="STRING" id="6689.A0A3R7LPS6"/>
<evidence type="ECO:0000256" key="20">
    <source>
        <dbReference type="ARBA" id="ARBA00066359"/>
    </source>
</evidence>
<dbReference type="SUPFAM" id="SSF52374">
    <property type="entry name" value="Nucleotidylyl transferase"/>
    <property type="match status" value="1"/>
</dbReference>
<keyword evidence="5" id="KW-0963">Cytoplasm</keyword>
<dbReference type="Pfam" id="PF01467">
    <property type="entry name" value="CTP_transf_like"/>
    <property type="match status" value="1"/>
</dbReference>
<dbReference type="AlphaFoldDB" id="A0A3R7LPS6"/>
<reference evidence="23 24" key="1">
    <citation type="submission" date="2018-04" db="EMBL/GenBank/DDBJ databases">
        <authorList>
            <person name="Zhang X."/>
            <person name="Yuan J."/>
            <person name="Li F."/>
            <person name="Xiang J."/>
        </authorList>
    </citation>
    <scope>NUCLEOTIDE SEQUENCE [LARGE SCALE GENOMIC DNA]</scope>
    <source>
        <tissue evidence="23">Muscle</tissue>
    </source>
</reference>
<dbReference type="EMBL" id="QCYY01004331">
    <property type="protein sequence ID" value="ROT61152.1"/>
    <property type="molecule type" value="Genomic_DNA"/>
</dbReference>